<sequence>MEAYDPRRSGLIIRYLVQELSPGELSFQQRSSSPGNLATPMPPDKLNRTGLIRPESPGELRRNHLSGGPRIISTATCCHRRAPGDEAIRRPTSSTRPGPSTAQLVRSDPPTGACFSG</sequence>
<evidence type="ECO:0000256" key="1">
    <source>
        <dbReference type="SAM" id="MobiDB-lite"/>
    </source>
</evidence>
<feature type="compositionally biased region" description="Polar residues" evidence="1">
    <location>
        <begin position="91"/>
        <end position="104"/>
    </location>
</feature>
<dbReference type="AlphaFoldDB" id="A0A0L7RIW7"/>
<proteinExistence type="predicted"/>
<organism evidence="2 3">
    <name type="scientific">Habropoda laboriosa</name>
    <dbReference type="NCBI Taxonomy" id="597456"/>
    <lineage>
        <taxon>Eukaryota</taxon>
        <taxon>Metazoa</taxon>
        <taxon>Ecdysozoa</taxon>
        <taxon>Arthropoda</taxon>
        <taxon>Hexapoda</taxon>
        <taxon>Insecta</taxon>
        <taxon>Pterygota</taxon>
        <taxon>Neoptera</taxon>
        <taxon>Endopterygota</taxon>
        <taxon>Hymenoptera</taxon>
        <taxon>Apocrita</taxon>
        <taxon>Aculeata</taxon>
        <taxon>Apoidea</taxon>
        <taxon>Anthophila</taxon>
        <taxon>Apidae</taxon>
        <taxon>Habropoda</taxon>
    </lineage>
</organism>
<evidence type="ECO:0000313" key="3">
    <source>
        <dbReference type="Proteomes" id="UP000053825"/>
    </source>
</evidence>
<feature type="compositionally biased region" description="Polar residues" evidence="1">
    <location>
        <begin position="26"/>
        <end position="36"/>
    </location>
</feature>
<dbReference type="Proteomes" id="UP000053825">
    <property type="component" value="Unassembled WGS sequence"/>
</dbReference>
<dbReference type="EMBL" id="KQ414583">
    <property type="protein sequence ID" value="KOC70686.1"/>
    <property type="molecule type" value="Genomic_DNA"/>
</dbReference>
<feature type="region of interest" description="Disordered" evidence="1">
    <location>
        <begin position="26"/>
        <end position="117"/>
    </location>
</feature>
<name>A0A0L7RIW7_9HYME</name>
<gene>
    <name evidence="2" type="ORF">WH47_06726</name>
</gene>
<evidence type="ECO:0000313" key="2">
    <source>
        <dbReference type="EMBL" id="KOC70686.1"/>
    </source>
</evidence>
<keyword evidence="3" id="KW-1185">Reference proteome</keyword>
<accession>A0A0L7RIW7</accession>
<protein>
    <submittedName>
        <fullName evidence="2">Uncharacterized protein</fullName>
    </submittedName>
</protein>
<reference evidence="2 3" key="1">
    <citation type="submission" date="2015-07" db="EMBL/GenBank/DDBJ databases">
        <title>The genome of Habropoda laboriosa.</title>
        <authorList>
            <person name="Pan H."/>
            <person name="Kapheim K."/>
        </authorList>
    </citation>
    <scope>NUCLEOTIDE SEQUENCE [LARGE SCALE GENOMIC DNA]</scope>
    <source>
        <strain evidence="2">0110345459</strain>
    </source>
</reference>